<gene>
    <name evidence="1" type="ORF">SAMN04488116_0871</name>
</gene>
<name>A0A1M5IR09_9FLAO</name>
<dbReference type="RefSeq" id="WP_073176673.1">
    <property type="nucleotide sequence ID" value="NZ_FQWL01000001.1"/>
</dbReference>
<dbReference type="AlphaFoldDB" id="A0A1M5IR09"/>
<dbReference type="EMBL" id="FQWL01000001">
    <property type="protein sequence ID" value="SHG30666.1"/>
    <property type="molecule type" value="Genomic_DNA"/>
</dbReference>
<dbReference type="Proteomes" id="UP000184532">
    <property type="component" value="Unassembled WGS sequence"/>
</dbReference>
<dbReference type="OrthoDB" id="1447447at2"/>
<keyword evidence="2" id="KW-1185">Reference proteome</keyword>
<evidence type="ECO:0000313" key="2">
    <source>
        <dbReference type="Proteomes" id="UP000184532"/>
    </source>
</evidence>
<evidence type="ECO:0000313" key="1">
    <source>
        <dbReference type="EMBL" id="SHG30666.1"/>
    </source>
</evidence>
<reference evidence="2" key="1">
    <citation type="submission" date="2016-11" db="EMBL/GenBank/DDBJ databases">
        <authorList>
            <person name="Varghese N."/>
            <person name="Submissions S."/>
        </authorList>
    </citation>
    <scope>NUCLEOTIDE SEQUENCE [LARGE SCALE GENOMIC DNA]</scope>
    <source>
        <strain evidence="2">DSM 22638</strain>
    </source>
</reference>
<proteinExistence type="predicted"/>
<protein>
    <submittedName>
        <fullName evidence="1">Uncharacterized protein</fullName>
    </submittedName>
</protein>
<organism evidence="1 2">
    <name type="scientific">Flagellimonas flava</name>
    <dbReference type="NCBI Taxonomy" id="570519"/>
    <lineage>
        <taxon>Bacteria</taxon>
        <taxon>Pseudomonadati</taxon>
        <taxon>Bacteroidota</taxon>
        <taxon>Flavobacteriia</taxon>
        <taxon>Flavobacteriales</taxon>
        <taxon>Flavobacteriaceae</taxon>
        <taxon>Flagellimonas</taxon>
    </lineage>
</organism>
<sequence>MSTRKNEIHEEWYQQLQKELSLENSKQKKAILEIIAIIDDYFDVNSLEGHVDGLQGMLSGSIENSVLGLSKKNIFDCVSKTSVHVNFLLKLSSRLSVLRA</sequence>
<accession>A0A1M5IR09</accession>